<dbReference type="GO" id="GO:0016020">
    <property type="term" value="C:membrane"/>
    <property type="evidence" value="ECO:0007669"/>
    <property type="project" value="UniProtKB-SubCell"/>
</dbReference>
<dbReference type="CDD" id="cd14978">
    <property type="entry name" value="7tmA_FMRFamide_R-like"/>
    <property type="match status" value="1"/>
</dbReference>
<dbReference type="InterPro" id="IPR000276">
    <property type="entry name" value="GPCR_Rhodpsn"/>
</dbReference>
<sequence length="484" mass="56060">MSNSSSSSNDLTWAQNEIDDLWNSINSSRSDPFSFWVLFASFIFALLGSLSNLMSVIVLLKLSTHLSTFVYLTSLSISDMITCITIMIAHILEYLLQTRRSTSIAIFLRQIEILCGALAAGSRVLSFWISTAVTMDRWLLICYPLYGKTFCTLNRARIVSRTLFIIAFIYSVPLFFEYEIVRIPSVYQMIHIDNESITLMDDKLTKHSMFITKGYTDLAKRRLYRWSYMFFNALFVYTLPVLTIVFFNFQLIRALHRLKSRAKRLRQKNSTKNSEKTSQHRHHHRRLFHRSKYSVTVMVIAMVLTLLLCRSPTIVLWVLWSFELTIKIFFDSSSNSLVVRRFHNLANLIAIINAATNFIPFCVFGQLFRDECLTIYCCRKPTSEQLARQAKQKYQERYLHLKRNSRTRLVNHEIQTTQSTKDYLRTVPSFNSDSTTGMTPSSNDQNMTTNILRLSDPPVSLDGNLQQVRLSLNATLQFNETSAL</sequence>
<feature type="transmembrane region" description="Helical" evidence="6">
    <location>
        <begin position="158"/>
        <end position="176"/>
    </location>
</feature>
<dbReference type="EMBL" id="CAJNOI010000045">
    <property type="protein sequence ID" value="CAF0929879.1"/>
    <property type="molecule type" value="Genomic_DNA"/>
</dbReference>
<evidence type="ECO:0000313" key="10">
    <source>
        <dbReference type="Proteomes" id="UP000663832"/>
    </source>
</evidence>
<dbReference type="InterPro" id="IPR017452">
    <property type="entry name" value="GPCR_Rhodpsn_7TM"/>
</dbReference>
<keyword evidence="4 6" id="KW-0472">Membrane</keyword>
<dbReference type="Proteomes" id="UP000663877">
    <property type="component" value="Unassembled WGS sequence"/>
</dbReference>
<evidence type="ECO:0000256" key="3">
    <source>
        <dbReference type="ARBA" id="ARBA00022989"/>
    </source>
</evidence>
<comment type="caution">
    <text evidence="9">The sequence shown here is derived from an EMBL/GenBank/DDBJ whole genome shotgun (WGS) entry which is preliminary data.</text>
</comment>
<dbReference type="OrthoDB" id="10011262at2759"/>
<gene>
    <name evidence="8" type="ORF">BJG266_LOCUS12026</name>
    <name evidence="9" type="ORF">QVE165_LOCUS39885</name>
</gene>
<protein>
    <recommendedName>
        <fullName evidence="7">G-protein coupled receptors family 1 profile domain-containing protein</fullName>
    </recommendedName>
</protein>
<evidence type="ECO:0000259" key="7">
    <source>
        <dbReference type="PROSITE" id="PS50262"/>
    </source>
</evidence>
<dbReference type="EMBL" id="CAJNOM010000450">
    <property type="protein sequence ID" value="CAF1444798.1"/>
    <property type="molecule type" value="Genomic_DNA"/>
</dbReference>
<dbReference type="AlphaFoldDB" id="A0A815P6H1"/>
<feature type="transmembrane region" description="Helical" evidence="6">
    <location>
        <begin position="342"/>
        <end position="368"/>
    </location>
</feature>
<feature type="transmembrane region" description="Helical" evidence="6">
    <location>
        <begin position="69"/>
        <end position="92"/>
    </location>
</feature>
<dbReference type="GO" id="GO:0004930">
    <property type="term" value="F:G protein-coupled receptor activity"/>
    <property type="evidence" value="ECO:0007669"/>
    <property type="project" value="InterPro"/>
</dbReference>
<proteinExistence type="predicted"/>
<evidence type="ECO:0000256" key="6">
    <source>
        <dbReference type="SAM" id="Phobius"/>
    </source>
</evidence>
<evidence type="ECO:0000256" key="1">
    <source>
        <dbReference type="ARBA" id="ARBA00004370"/>
    </source>
</evidence>
<dbReference type="PROSITE" id="PS50262">
    <property type="entry name" value="G_PROTEIN_RECEP_F1_2"/>
    <property type="match status" value="1"/>
</dbReference>
<comment type="subcellular location">
    <subcellularLocation>
        <location evidence="1">Membrane</location>
    </subcellularLocation>
</comment>
<feature type="domain" description="G-protein coupled receptors family 1 profile" evidence="7">
    <location>
        <begin position="51"/>
        <end position="361"/>
    </location>
</feature>
<name>A0A815P6H1_9BILA</name>
<feature type="region of interest" description="Disordered" evidence="5">
    <location>
        <begin position="263"/>
        <end position="284"/>
    </location>
</feature>
<evidence type="ECO:0000256" key="5">
    <source>
        <dbReference type="SAM" id="MobiDB-lite"/>
    </source>
</evidence>
<reference evidence="9" key="1">
    <citation type="submission" date="2021-02" db="EMBL/GenBank/DDBJ databases">
        <authorList>
            <person name="Nowell W R."/>
        </authorList>
    </citation>
    <scope>NUCLEOTIDE SEQUENCE</scope>
</reference>
<accession>A0A815P6H1</accession>
<dbReference type="PRINTS" id="PR00237">
    <property type="entry name" value="GPCRRHODOPSN"/>
</dbReference>
<dbReference type="PANTHER" id="PTHR46641:SF2">
    <property type="entry name" value="FMRFAMIDE RECEPTOR"/>
    <property type="match status" value="1"/>
</dbReference>
<evidence type="ECO:0000313" key="9">
    <source>
        <dbReference type="EMBL" id="CAF1444798.1"/>
    </source>
</evidence>
<organism evidence="9 10">
    <name type="scientific">Adineta steineri</name>
    <dbReference type="NCBI Taxonomy" id="433720"/>
    <lineage>
        <taxon>Eukaryota</taxon>
        <taxon>Metazoa</taxon>
        <taxon>Spiralia</taxon>
        <taxon>Gnathifera</taxon>
        <taxon>Rotifera</taxon>
        <taxon>Eurotatoria</taxon>
        <taxon>Bdelloidea</taxon>
        <taxon>Adinetida</taxon>
        <taxon>Adinetidae</taxon>
        <taxon>Adineta</taxon>
    </lineage>
</organism>
<dbReference type="Gene3D" id="1.20.1070.10">
    <property type="entry name" value="Rhodopsin 7-helix transmembrane proteins"/>
    <property type="match status" value="1"/>
</dbReference>
<keyword evidence="2 6" id="KW-0812">Transmembrane</keyword>
<keyword evidence="3 6" id="KW-1133">Transmembrane helix</keyword>
<evidence type="ECO:0000313" key="8">
    <source>
        <dbReference type="EMBL" id="CAF0929879.1"/>
    </source>
</evidence>
<keyword evidence="10" id="KW-1185">Reference proteome</keyword>
<feature type="transmembrane region" description="Helical" evidence="6">
    <location>
        <begin position="228"/>
        <end position="251"/>
    </location>
</feature>
<dbReference type="Proteomes" id="UP000663832">
    <property type="component" value="Unassembled WGS sequence"/>
</dbReference>
<evidence type="ECO:0000256" key="2">
    <source>
        <dbReference type="ARBA" id="ARBA00022692"/>
    </source>
</evidence>
<dbReference type="SUPFAM" id="SSF81321">
    <property type="entry name" value="Family A G protein-coupled receptor-like"/>
    <property type="match status" value="1"/>
</dbReference>
<dbReference type="InterPro" id="IPR052954">
    <property type="entry name" value="GPCR-Ligand_Int"/>
</dbReference>
<dbReference type="Pfam" id="PF00001">
    <property type="entry name" value="7tm_1"/>
    <property type="match status" value="1"/>
</dbReference>
<feature type="transmembrane region" description="Helical" evidence="6">
    <location>
        <begin position="33"/>
        <end position="57"/>
    </location>
</feature>
<evidence type="ECO:0000256" key="4">
    <source>
        <dbReference type="ARBA" id="ARBA00023136"/>
    </source>
</evidence>
<dbReference type="PANTHER" id="PTHR46641">
    <property type="entry name" value="FMRFAMIDE RECEPTOR-RELATED"/>
    <property type="match status" value="1"/>
</dbReference>